<sequence length="267" mass="29777">MSRRPARHRAGRHFFLVLLRNEEQRVTTFTLDVFSAGAGPQRLITTPQRLYNLGSATVDPNAAVAHQREVADVGVRIAFDVPAPRIYPMSVNSVTTDEWIGVHSETTSGEVELVIVVHEGEVFLGVGSDHTDRALEKHSIIWAKQYCPSVLGRRVWRWSEIAPRWEDLVLESTVDGELYQSCAASVFLDPDKILGILAERVESLPSSYLVYCGTYTSIDCTIKYGTRWTGTLRDQNTGESIDLAYETVDLLSELRPGFRVPLVNGGK</sequence>
<dbReference type="AlphaFoldDB" id="A0A1G7KD25"/>
<dbReference type="GO" id="GO:0003824">
    <property type="term" value="F:catalytic activity"/>
    <property type="evidence" value="ECO:0007669"/>
    <property type="project" value="InterPro"/>
</dbReference>
<evidence type="ECO:0000313" key="2">
    <source>
        <dbReference type="Proteomes" id="UP000199623"/>
    </source>
</evidence>
<reference evidence="2" key="1">
    <citation type="submission" date="2016-10" db="EMBL/GenBank/DDBJ databases">
        <authorList>
            <person name="Varghese N."/>
            <person name="Submissions S."/>
        </authorList>
    </citation>
    <scope>NUCLEOTIDE SEQUENCE [LARGE SCALE GENOMIC DNA]</scope>
    <source>
        <strain evidence="2">CGMCC 4.3506</strain>
    </source>
</reference>
<dbReference type="SUPFAM" id="SSF56529">
    <property type="entry name" value="FAH"/>
    <property type="match status" value="1"/>
</dbReference>
<accession>A0A1G7KD25</accession>
<keyword evidence="2" id="KW-1185">Reference proteome</keyword>
<gene>
    <name evidence="1" type="ORF">SAMN05216553_101214</name>
</gene>
<dbReference type="EMBL" id="FNCC01000001">
    <property type="protein sequence ID" value="SDF35087.1"/>
    <property type="molecule type" value="Genomic_DNA"/>
</dbReference>
<dbReference type="OrthoDB" id="9792678at2"/>
<dbReference type="InterPro" id="IPR021269">
    <property type="entry name" value="DUF2848"/>
</dbReference>
<dbReference type="STRING" id="200378.SAMN05216553_101214"/>
<name>A0A1G7KD25_9PSEU</name>
<organism evidence="1 2">
    <name type="scientific">Lentzea fradiae</name>
    <dbReference type="NCBI Taxonomy" id="200378"/>
    <lineage>
        <taxon>Bacteria</taxon>
        <taxon>Bacillati</taxon>
        <taxon>Actinomycetota</taxon>
        <taxon>Actinomycetes</taxon>
        <taxon>Pseudonocardiales</taxon>
        <taxon>Pseudonocardiaceae</taxon>
        <taxon>Lentzea</taxon>
    </lineage>
</organism>
<dbReference type="Pfam" id="PF11010">
    <property type="entry name" value="DUF2848"/>
    <property type="match status" value="1"/>
</dbReference>
<protein>
    <recommendedName>
        <fullName evidence="3">DUF2848 domain-containing protein</fullName>
    </recommendedName>
</protein>
<dbReference type="Proteomes" id="UP000199623">
    <property type="component" value="Unassembled WGS sequence"/>
</dbReference>
<evidence type="ECO:0000313" key="1">
    <source>
        <dbReference type="EMBL" id="SDF35087.1"/>
    </source>
</evidence>
<proteinExistence type="predicted"/>
<evidence type="ECO:0008006" key="3">
    <source>
        <dbReference type="Google" id="ProtNLM"/>
    </source>
</evidence>
<dbReference type="InterPro" id="IPR036663">
    <property type="entry name" value="Fumarylacetoacetase_C_sf"/>
</dbReference>